<evidence type="ECO:0000313" key="1">
    <source>
        <dbReference type="EMBL" id="GHB04736.1"/>
    </source>
</evidence>
<reference evidence="1" key="2">
    <citation type="submission" date="2020-09" db="EMBL/GenBank/DDBJ databases">
        <authorList>
            <person name="Sun Q."/>
            <person name="Kim S."/>
        </authorList>
    </citation>
    <scope>NUCLEOTIDE SEQUENCE</scope>
    <source>
        <strain evidence="1">KCTC 32513</strain>
    </source>
</reference>
<gene>
    <name evidence="1" type="ORF">GCM10009069_29130</name>
</gene>
<organism evidence="1 2">
    <name type="scientific">Algimonas arctica</name>
    <dbReference type="NCBI Taxonomy" id="1479486"/>
    <lineage>
        <taxon>Bacteria</taxon>
        <taxon>Pseudomonadati</taxon>
        <taxon>Pseudomonadota</taxon>
        <taxon>Alphaproteobacteria</taxon>
        <taxon>Maricaulales</taxon>
        <taxon>Robiginitomaculaceae</taxon>
        <taxon>Algimonas</taxon>
    </lineage>
</organism>
<protein>
    <submittedName>
        <fullName evidence="1">Uncharacterized protein</fullName>
    </submittedName>
</protein>
<dbReference type="Proteomes" id="UP000634004">
    <property type="component" value="Unassembled WGS sequence"/>
</dbReference>
<proteinExistence type="predicted"/>
<reference evidence="1" key="1">
    <citation type="journal article" date="2014" name="Int. J. Syst. Evol. Microbiol.">
        <title>Complete genome sequence of Corynebacterium casei LMG S-19264T (=DSM 44701T), isolated from a smear-ripened cheese.</title>
        <authorList>
            <consortium name="US DOE Joint Genome Institute (JGI-PGF)"/>
            <person name="Walter F."/>
            <person name="Albersmeier A."/>
            <person name="Kalinowski J."/>
            <person name="Ruckert C."/>
        </authorList>
    </citation>
    <scope>NUCLEOTIDE SEQUENCE</scope>
    <source>
        <strain evidence="1">KCTC 32513</strain>
    </source>
</reference>
<evidence type="ECO:0000313" key="2">
    <source>
        <dbReference type="Proteomes" id="UP000634004"/>
    </source>
</evidence>
<keyword evidence="2" id="KW-1185">Reference proteome</keyword>
<comment type="caution">
    <text evidence="1">The sequence shown here is derived from an EMBL/GenBank/DDBJ whole genome shotgun (WGS) entry which is preliminary data.</text>
</comment>
<sequence>MSASWTALRDTPFMFAKSWREQGLHICATSSLETFNFCEDLRRPHEPPITYKSIGWDKAVPYSSTNCMRF</sequence>
<name>A0A8J3CUW5_9PROT</name>
<dbReference type="AlphaFoldDB" id="A0A8J3CUW5"/>
<dbReference type="EMBL" id="BMZH01000022">
    <property type="protein sequence ID" value="GHB04736.1"/>
    <property type="molecule type" value="Genomic_DNA"/>
</dbReference>
<accession>A0A8J3CUW5</accession>